<evidence type="ECO:0000313" key="4">
    <source>
        <dbReference type="EMBL" id="MBH8572490.1"/>
    </source>
</evidence>
<proteinExistence type="predicted"/>
<dbReference type="SMART" id="SM00028">
    <property type="entry name" value="TPR"/>
    <property type="match status" value="3"/>
</dbReference>
<feature type="transmembrane region" description="Helical" evidence="2">
    <location>
        <begin position="242"/>
        <end position="262"/>
    </location>
</feature>
<dbReference type="Pfam" id="PF14559">
    <property type="entry name" value="TPR_19"/>
    <property type="match status" value="1"/>
</dbReference>
<organism evidence="4 5">
    <name type="scientific">Dendronalium phyllosphericum CENA369</name>
    <dbReference type="NCBI Taxonomy" id="1725256"/>
    <lineage>
        <taxon>Bacteria</taxon>
        <taxon>Bacillati</taxon>
        <taxon>Cyanobacteriota</taxon>
        <taxon>Cyanophyceae</taxon>
        <taxon>Nostocales</taxon>
        <taxon>Nostocaceae</taxon>
        <taxon>Dendronalium</taxon>
        <taxon>Dendronalium phyllosphericum</taxon>
    </lineage>
</organism>
<gene>
    <name evidence="4" type="ORF">I8752_05450</name>
</gene>
<dbReference type="PANTHER" id="PTHR12558">
    <property type="entry name" value="CELL DIVISION CYCLE 16,23,27"/>
    <property type="match status" value="1"/>
</dbReference>
<dbReference type="AlphaFoldDB" id="A0A8J7HYB5"/>
<keyword evidence="2" id="KW-1133">Transmembrane helix</keyword>
<keyword evidence="2" id="KW-0472">Membrane</keyword>
<dbReference type="InterPro" id="IPR024983">
    <property type="entry name" value="CHAT_dom"/>
</dbReference>
<dbReference type="RefSeq" id="WP_214431316.1">
    <property type="nucleotide sequence ID" value="NZ_CAWPUQ010000035.1"/>
</dbReference>
<sequence>MSMWLEKRQKILILSAIPHGLRLDREIREIEEAIHRAIRRERFEVSISTAVRPQDFRRAIAEKRPQIVHFCGHGMPDGSLLLEDDRGNNKSVQPEGLAALFKLHADYVNCVLINACYSVKTAEVISEHIDYAIGMNQAIGDSAAIAFAQGFYDALGYESSVREDVFQRAFNEGLVAIQLENISEGQIPVLKKKGLIQSAEKSIPRLQQTTNIPNSIINDSHRIVSVIITEKLDKLIPNKRQFYRWLISTLVLLLVASPMLIYRIPIAKKLRLVQPNCFESAAKEKKLVVAIAKLKGIDSTLSRDYPFLSNEIDEQLTKHIIPNIRDRITICSVKDSVSSEMEASNLGNKLGAAIIIWGRQTQVEFEIQVTTLKIKVAYLTSLSIPMQDAQNFEKIKDFPNIIALMATHALSEIYNIQEKQNLVARKILEYSIKLTEPPNTDLENKYVRIKLGIANSRLGILYSPMEEGDCPKYRQDCIYAAKFFQISRKLDSRNEQAFIEEGNIQLELGNSREAEQAYSDLIRINPESEEGLIARINRADTYLAQDNFQKAIADLKFACQRKPNDYECLNYLGKAQIQAGDIQAAKKTYQQVKNTLGKDEAAKKEIISTLNNLARARPQLQQEIQSIISLL</sequence>
<feature type="domain" description="CHAT" evidence="3">
    <location>
        <begin position="22"/>
        <end position="153"/>
    </location>
</feature>
<dbReference type="SUPFAM" id="SSF48452">
    <property type="entry name" value="TPR-like"/>
    <property type="match status" value="1"/>
</dbReference>
<evidence type="ECO:0000256" key="2">
    <source>
        <dbReference type="SAM" id="Phobius"/>
    </source>
</evidence>
<dbReference type="Proteomes" id="UP000662314">
    <property type="component" value="Unassembled WGS sequence"/>
</dbReference>
<keyword evidence="5" id="KW-1185">Reference proteome</keyword>
<dbReference type="Pfam" id="PF12770">
    <property type="entry name" value="CHAT"/>
    <property type="match status" value="1"/>
</dbReference>
<comment type="caution">
    <text evidence="4">The sequence shown here is derived from an EMBL/GenBank/DDBJ whole genome shotgun (WGS) entry which is preliminary data.</text>
</comment>
<name>A0A8J7HYB5_9NOST</name>
<dbReference type="InterPro" id="IPR019734">
    <property type="entry name" value="TPR_rpt"/>
</dbReference>
<dbReference type="PROSITE" id="PS50005">
    <property type="entry name" value="TPR"/>
    <property type="match status" value="1"/>
</dbReference>
<dbReference type="InterPro" id="IPR011990">
    <property type="entry name" value="TPR-like_helical_dom_sf"/>
</dbReference>
<keyword evidence="1" id="KW-0802">TPR repeat</keyword>
<dbReference type="EMBL" id="JAECZA010000013">
    <property type="protein sequence ID" value="MBH8572490.1"/>
    <property type="molecule type" value="Genomic_DNA"/>
</dbReference>
<protein>
    <submittedName>
        <fullName evidence="4">Tetratricopeptide repeat protein</fullName>
    </submittedName>
</protein>
<evidence type="ECO:0000259" key="3">
    <source>
        <dbReference type="Pfam" id="PF12770"/>
    </source>
</evidence>
<dbReference type="Pfam" id="PF13181">
    <property type="entry name" value="TPR_8"/>
    <property type="match status" value="1"/>
</dbReference>
<reference evidence="4 5" key="1">
    <citation type="journal article" date="2021" name="Int. J. Syst. Evol. Microbiol.">
        <title>Amazonocrinis nigriterrae gen. nov., sp. nov., Atlanticothrix silvestris gen. nov., sp. nov. and Dendronalium phyllosphericum gen. nov., sp. nov., nostocacean cyanobacteria from Brazilian environments.</title>
        <authorList>
            <person name="Alvarenga D.O."/>
            <person name="Andreote A.P.D."/>
            <person name="Branco L.H.Z."/>
            <person name="Delbaje E."/>
            <person name="Cruz R.B."/>
            <person name="Varani A.M."/>
            <person name="Fiore M.F."/>
        </authorList>
    </citation>
    <scope>NUCLEOTIDE SEQUENCE [LARGE SCALE GENOMIC DNA]</scope>
    <source>
        <strain evidence="4 5">CENA369</strain>
    </source>
</reference>
<keyword evidence="2" id="KW-0812">Transmembrane</keyword>
<evidence type="ECO:0000313" key="5">
    <source>
        <dbReference type="Proteomes" id="UP000662314"/>
    </source>
</evidence>
<evidence type="ECO:0000256" key="1">
    <source>
        <dbReference type="PROSITE-ProRule" id="PRU00339"/>
    </source>
</evidence>
<feature type="repeat" description="TPR" evidence="1">
    <location>
        <begin position="495"/>
        <end position="528"/>
    </location>
</feature>
<dbReference type="Gene3D" id="1.25.40.10">
    <property type="entry name" value="Tetratricopeptide repeat domain"/>
    <property type="match status" value="1"/>
</dbReference>
<accession>A0A8J7HYB5</accession>
<dbReference type="PANTHER" id="PTHR12558:SF13">
    <property type="entry name" value="CELL DIVISION CYCLE PROTEIN 27 HOMOLOG"/>
    <property type="match status" value="1"/>
</dbReference>